<keyword evidence="2" id="KW-0812">Transmembrane</keyword>
<proteinExistence type="predicted"/>
<dbReference type="OrthoDB" id="5336044at2759"/>
<evidence type="ECO:0000256" key="2">
    <source>
        <dbReference type="SAM" id="Phobius"/>
    </source>
</evidence>
<keyword evidence="4" id="KW-1185">Reference proteome</keyword>
<evidence type="ECO:0000256" key="1">
    <source>
        <dbReference type="SAM" id="MobiDB-lite"/>
    </source>
</evidence>
<keyword evidence="2" id="KW-0472">Membrane</keyword>
<feature type="transmembrane region" description="Helical" evidence="2">
    <location>
        <begin position="12"/>
        <end position="29"/>
    </location>
</feature>
<protein>
    <submittedName>
        <fullName evidence="3">Uncharacterized protein</fullName>
    </submittedName>
</protein>
<sequence length="227" mass="26385">MIQLTQGTMRVFISLLAFWVFTTWIYLLLSHHGSNNFNNDVTFKVRIIPWLLDILDNRTYNPTKIEGGPKTATTVILSPNTPNDSYTWVYTTNDTIMYRRWNKTDEEQGNYVRHSQLGSGEAVRCAGELWITTVWKNGVRSSVTKINDASGHYWPNGRICLPKVLGKLRALGVPMGEKDQGLVWLPSEDGCRMSCMSMRDYVRERKRRKQEQQEREWRYANESANRD</sequence>
<gene>
    <name evidence="3" type="ORF">CONLIGDRAFT_672341</name>
</gene>
<feature type="region of interest" description="Disordered" evidence="1">
    <location>
        <begin position="205"/>
        <end position="227"/>
    </location>
</feature>
<dbReference type="EMBL" id="KV875100">
    <property type="protein sequence ID" value="OIW26862.1"/>
    <property type="molecule type" value="Genomic_DNA"/>
</dbReference>
<dbReference type="AlphaFoldDB" id="A0A1J7IHC5"/>
<keyword evidence="2" id="KW-1133">Transmembrane helix</keyword>
<accession>A0A1J7IHC5</accession>
<name>A0A1J7IHC5_9PEZI</name>
<evidence type="ECO:0000313" key="3">
    <source>
        <dbReference type="EMBL" id="OIW26862.1"/>
    </source>
</evidence>
<feature type="compositionally biased region" description="Basic and acidic residues" evidence="1">
    <location>
        <begin position="210"/>
        <end position="227"/>
    </location>
</feature>
<evidence type="ECO:0000313" key="4">
    <source>
        <dbReference type="Proteomes" id="UP000182658"/>
    </source>
</evidence>
<dbReference type="InParanoid" id="A0A1J7IHC5"/>
<dbReference type="Proteomes" id="UP000182658">
    <property type="component" value="Unassembled WGS sequence"/>
</dbReference>
<reference evidence="3 4" key="1">
    <citation type="submission" date="2016-10" db="EMBL/GenBank/DDBJ databases">
        <title>Draft genome sequence of Coniochaeta ligniaria NRRL30616, a lignocellulolytic fungus for bioabatement of inhibitors in plant biomass hydrolysates.</title>
        <authorList>
            <consortium name="DOE Joint Genome Institute"/>
            <person name="Jimenez D.J."/>
            <person name="Hector R.E."/>
            <person name="Riley R."/>
            <person name="Sun H."/>
            <person name="Grigoriev I.V."/>
            <person name="Van Elsas J.D."/>
            <person name="Nichols N.N."/>
        </authorList>
    </citation>
    <scope>NUCLEOTIDE SEQUENCE [LARGE SCALE GENOMIC DNA]</scope>
    <source>
        <strain evidence="3 4">NRRL 30616</strain>
    </source>
</reference>
<organism evidence="3 4">
    <name type="scientific">Coniochaeta ligniaria NRRL 30616</name>
    <dbReference type="NCBI Taxonomy" id="1408157"/>
    <lineage>
        <taxon>Eukaryota</taxon>
        <taxon>Fungi</taxon>
        <taxon>Dikarya</taxon>
        <taxon>Ascomycota</taxon>
        <taxon>Pezizomycotina</taxon>
        <taxon>Sordariomycetes</taxon>
        <taxon>Sordariomycetidae</taxon>
        <taxon>Coniochaetales</taxon>
        <taxon>Coniochaetaceae</taxon>
        <taxon>Coniochaeta</taxon>
    </lineage>
</organism>